<dbReference type="Pfam" id="PF01243">
    <property type="entry name" value="PNPOx_N"/>
    <property type="match status" value="1"/>
</dbReference>
<evidence type="ECO:0000259" key="1">
    <source>
        <dbReference type="Pfam" id="PF01243"/>
    </source>
</evidence>
<dbReference type="Gene3D" id="2.30.110.10">
    <property type="entry name" value="Electron Transport, Fmn-binding Protein, Chain A"/>
    <property type="match status" value="1"/>
</dbReference>
<reference evidence="2 3" key="1">
    <citation type="submission" date="2016-10" db="EMBL/GenBank/DDBJ databases">
        <authorList>
            <person name="de Groot N.N."/>
        </authorList>
    </citation>
    <scope>NUCLEOTIDE SEQUENCE [LARGE SCALE GENOMIC DNA]</scope>
    <source>
        <strain evidence="2 3">DSM 44778</strain>
    </source>
</reference>
<dbReference type="AlphaFoldDB" id="A0A1I3JP23"/>
<gene>
    <name evidence="2" type="ORF">SAMN05421852_101151</name>
</gene>
<dbReference type="RefSeq" id="WP_093227115.1">
    <property type="nucleotide sequence ID" value="NZ_FORR01000001.1"/>
</dbReference>
<feature type="domain" description="Pyridoxamine 5'-phosphate oxidase N-terminal" evidence="1">
    <location>
        <begin position="9"/>
        <end position="90"/>
    </location>
</feature>
<keyword evidence="3" id="KW-1185">Reference proteome</keyword>
<organism evidence="2 3">
    <name type="scientific">Thermoflavimicrobium dichotomicum</name>
    <dbReference type="NCBI Taxonomy" id="46223"/>
    <lineage>
        <taxon>Bacteria</taxon>
        <taxon>Bacillati</taxon>
        <taxon>Bacillota</taxon>
        <taxon>Bacilli</taxon>
        <taxon>Bacillales</taxon>
        <taxon>Thermoactinomycetaceae</taxon>
        <taxon>Thermoflavimicrobium</taxon>
    </lineage>
</organism>
<dbReference type="SUPFAM" id="SSF50475">
    <property type="entry name" value="FMN-binding split barrel"/>
    <property type="match status" value="1"/>
</dbReference>
<dbReference type="InterPro" id="IPR011576">
    <property type="entry name" value="Pyridox_Oxase_N"/>
</dbReference>
<dbReference type="NCBIfam" id="NF005232">
    <property type="entry name" value="PRK06733.1"/>
    <property type="match status" value="1"/>
</dbReference>
<sequence length="150" mass="16686">MKKIAMVLPEDVVQQLQGEKLVFVVSVNTAGEIHATAISWLVAVDESLIRFAISPKSPLLENIKQQPRIKILVTLPGYVLAIEGRARVQPQPIPDVAFPMSCVEVEVDQVDDIMFYGGLVISEAKYEKTYSAELSKKLDSAIYKTLREAR</sequence>
<dbReference type="STRING" id="46223.SAMN05421852_101151"/>
<dbReference type="Proteomes" id="UP000199545">
    <property type="component" value="Unassembled WGS sequence"/>
</dbReference>
<dbReference type="OrthoDB" id="2381603at2"/>
<protein>
    <submittedName>
        <fullName evidence="2">Pyridoxamine 5'-phosphate oxidase</fullName>
    </submittedName>
</protein>
<evidence type="ECO:0000313" key="3">
    <source>
        <dbReference type="Proteomes" id="UP000199545"/>
    </source>
</evidence>
<accession>A0A1I3JP23</accession>
<dbReference type="InterPro" id="IPR012349">
    <property type="entry name" value="Split_barrel_FMN-bd"/>
</dbReference>
<evidence type="ECO:0000313" key="2">
    <source>
        <dbReference type="EMBL" id="SFI62022.1"/>
    </source>
</evidence>
<dbReference type="EMBL" id="FORR01000001">
    <property type="protein sequence ID" value="SFI62022.1"/>
    <property type="molecule type" value="Genomic_DNA"/>
</dbReference>
<name>A0A1I3JP23_9BACL</name>
<proteinExistence type="predicted"/>